<dbReference type="PANTHER" id="PTHR47197">
    <property type="entry name" value="PROTEIN NIRF"/>
    <property type="match status" value="1"/>
</dbReference>
<keyword evidence="1" id="KW-0732">Signal</keyword>
<evidence type="ECO:0000256" key="1">
    <source>
        <dbReference type="SAM" id="SignalP"/>
    </source>
</evidence>
<evidence type="ECO:0000313" key="2">
    <source>
        <dbReference type="EMBL" id="QBB69551.1"/>
    </source>
</evidence>
<feature type="signal peptide" evidence="1">
    <location>
        <begin position="1"/>
        <end position="20"/>
    </location>
</feature>
<dbReference type="Gene3D" id="2.130.10.10">
    <property type="entry name" value="YVTN repeat-like/Quinoprotein amine dehydrogenase"/>
    <property type="match status" value="2"/>
</dbReference>
<dbReference type="PANTHER" id="PTHR47197:SF3">
    <property type="entry name" value="DIHYDRO-HEME D1 DEHYDROGENASE"/>
    <property type="match status" value="1"/>
</dbReference>
<dbReference type="EMBL" id="CP035704">
    <property type="protein sequence ID" value="QBB69551.1"/>
    <property type="molecule type" value="Genomic_DNA"/>
</dbReference>
<dbReference type="InterPro" id="IPR011964">
    <property type="entry name" value="YVTN_b-propeller_repeat"/>
</dbReference>
<name>A0A411HGG2_9GAMM</name>
<dbReference type="Proteomes" id="UP000291562">
    <property type="component" value="Chromosome"/>
</dbReference>
<dbReference type="InterPro" id="IPR051200">
    <property type="entry name" value="Host-pathogen_enzymatic-act"/>
</dbReference>
<sequence>MRNSIGIFLMSAGLAGNAVAAVTAVAPPAAAALTHYTLGGDGGWDYLTVDAASHRLFISRSDRVLVMDTRDGKLLGTIADTAGVHGIALAPELGRGYTSNGRADSVTEFDLTTLKPTRTIAVSGHNPDAILFDAASQRVFTFNGRSKDISVIDAHTAKVVATIPVSGKPEFAAADGKGRIFVNIEDTAELTAIDSKTAKVTSTWKLPDCEEPSGLAFDIQQQRLFSVCQNGHMIVTDALSGKHVATVPIGKGPDAAAFDIERKLVLSSNGEDGTVTIIQQTDRDHYKVLTNIPTQKSARTMALDQTTHRIYLAAAEFGPTPPATPTQAHPRAPVLPDSFKILVLQQ</sequence>
<feature type="chain" id="PRO_5019426895" evidence="1">
    <location>
        <begin position="21"/>
        <end position="346"/>
    </location>
</feature>
<proteinExistence type="predicted"/>
<dbReference type="RefSeq" id="WP_129831808.1">
    <property type="nucleotide sequence ID" value="NZ_CP035704.1"/>
</dbReference>
<protein>
    <submittedName>
        <fullName evidence="2">YncE family protein</fullName>
    </submittedName>
</protein>
<reference evidence="2 3" key="1">
    <citation type="submission" date="2019-01" db="EMBL/GenBank/DDBJ databases">
        <title>Pseudolysobacter antarctica gen. nov., sp. nov., isolated from Fildes Peninsula, Antarctica.</title>
        <authorList>
            <person name="Wei Z."/>
            <person name="Peng F."/>
        </authorList>
    </citation>
    <scope>NUCLEOTIDE SEQUENCE [LARGE SCALE GENOMIC DNA]</scope>
    <source>
        <strain evidence="2 3">AQ6-296</strain>
    </source>
</reference>
<gene>
    <name evidence="2" type="ORF">ELE36_03675</name>
</gene>
<dbReference type="InterPro" id="IPR011048">
    <property type="entry name" value="Haem_d1_sf"/>
</dbReference>
<dbReference type="OrthoDB" id="7187796at2"/>
<dbReference type="SUPFAM" id="SSF51004">
    <property type="entry name" value="C-terminal (heme d1) domain of cytochrome cd1-nitrite reductase"/>
    <property type="match status" value="1"/>
</dbReference>
<dbReference type="KEGG" id="xbc:ELE36_03675"/>
<organism evidence="2 3">
    <name type="scientific">Pseudolysobacter antarcticus</name>
    <dbReference type="NCBI Taxonomy" id="2511995"/>
    <lineage>
        <taxon>Bacteria</taxon>
        <taxon>Pseudomonadati</taxon>
        <taxon>Pseudomonadota</taxon>
        <taxon>Gammaproteobacteria</taxon>
        <taxon>Lysobacterales</taxon>
        <taxon>Rhodanobacteraceae</taxon>
        <taxon>Pseudolysobacter</taxon>
    </lineage>
</organism>
<dbReference type="NCBIfam" id="TIGR02276">
    <property type="entry name" value="beta_rpt_yvtn"/>
    <property type="match status" value="1"/>
</dbReference>
<evidence type="ECO:0000313" key="3">
    <source>
        <dbReference type="Proteomes" id="UP000291562"/>
    </source>
</evidence>
<dbReference type="InterPro" id="IPR015943">
    <property type="entry name" value="WD40/YVTN_repeat-like_dom_sf"/>
</dbReference>
<keyword evidence="3" id="KW-1185">Reference proteome</keyword>
<accession>A0A411HGG2</accession>
<dbReference type="AlphaFoldDB" id="A0A411HGG2"/>